<accession>A0A484CXQ3</accession>
<feature type="compositionally biased region" description="Polar residues" evidence="1">
    <location>
        <begin position="811"/>
        <end position="823"/>
    </location>
</feature>
<feature type="compositionally biased region" description="Basic and acidic residues" evidence="1">
    <location>
        <begin position="912"/>
        <end position="921"/>
    </location>
</feature>
<sequence length="1522" mass="167661">MFSYFILLSVPCLSFQDVISSLQDRLSLRYIEHFVLVLEAGGLDQNQRLHLLQDNQPLTHVVHRTYFQGMKCLFRICFFPKDPADLLRRDPAAFEYLYIQSRNDVIKERFGMDWKSDIMLRLAALHIYITVSSARPNQKISLKHVEKEWGLEPFLPLTLLPTVKEKNVCKSLSQLLKTYQHPPPSGNKDEKQSATTLLVGPRHGISHVIDLKNNLTTVLAEFSRVAKIQLYRESLGVARVEVTIHEAKPLVLLMEWPDASNFACLISGYYKLFVDPKRTIYFRTPGQSQLTKADYRSSHHAHPRSGATSLPSGGRRGDERESSHRESGSSRAIVPAEPQHLGLCHVHLREQQQFQELQTAEAELDINENFISHEPPGRPRTKSDPTQQSTEEIAGVLENPAVENAGFRIRAQTMGQSQKTSRYLCDSCKARHRAEGTSTAANSSGSLGKHCSSACASRDGGAVDLMALPPPGNEEEDEADGGGEKLQPQPPAIAAPPPGFRDNSSDEDDQKRGRKARTCAGVASEKLAQAKEDVPVTLIDNVATRTVRDHAQELDDALVSTLQALEALAASEDYPHHPQQPTQTAGLIVLAAITPESSLDSGHETNSSELTDVSEMVSAMKQNQNQAYLLAHHINKERILCRRDFPLAIPGCTAKTIGTGAFSVGQIRAGCPPKQVILSKTVPFKVSPSQDSAVLSVVTEQGTQETQTEQKEEINANSESTKANIPDPPSKSPEELKVSVASPTAQVSKVPKLINSSEETLSQTLSEGIEEKTTAPLNTDPSNKALPILLPVDRIASAKISPNKKCHDAKTASSETMKPSSSTELLPVDDLFCTCPVQKEPGPQLRLKDPQIQKIVVFQSSTPTDDERLRAKGLQLANSKENAVRVGADPNLAKPSPQIQTNPPLCLPVKAERKEAAESKTEGAQGKSHPESQKCPIKSLPILDDLTTPNPSVDKVSTLPARDSKKQGSGKGKSQRSVPFLSFRNLLSATFPARMRRETDERRAQLQKVRQYELEFLEELLKPKSAQGEFLPQGSSPVPSGTPCACQLRTSPVLKAPGISREQRRSCDCKRMCRGMRLPDTPVGSTTETQNRGREKPISKTPPAVSKAPHTQDASRRPQTLEIKTTRIRSTSLESREPRGEQGSCLPTCTSQTDCTGEPQYKKLQRRYSIGELDNSTSTPVYAEVRPKAKSLEKEMERVRATGLRLPTPVEPVHTQSHQAEGKGKKGVFFIQGEELLRESKEGTSEVLLTLPSEDSDDKDKCCSFCFCYRKCEAADESSEKDELSYSIPLQVLPGMELDSRTFPVVSKTLQVLNAEDCSGEEEEGEEEEEEPQTQEIDLRACGTLEGSLARVQALQGKSFSLPDGFLNAQLDANELLAILRQCANSPQAEGEARLQPSQISEYKQELAVRFKEFRAACRRVASVEKSPTRMLAVVTASFQVLCELTQTFIKLVRGVRSETQRLQLLRKVEEVAINYTLLLRAAEESMGHSSSLPTKTVSPQVSSNTNNMSSLTRPIKTLPAQ</sequence>
<dbReference type="Gene3D" id="2.30.29.30">
    <property type="entry name" value="Pleckstrin-homology domain (PH domain)/Phosphotyrosine-binding domain (PTB)"/>
    <property type="match status" value="1"/>
</dbReference>
<dbReference type="InterPro" id="IPR000299">
    <property type="entry name" value="FERM_domain"/>
</dbReference>
<feature type="compositionally biased region" description="Basic and acidic residues" evidence="1">
    <location>
        <begin position="315"/>
        <end position="328"/>
    </location>
</feature>
<dbReference type="InterPro" id="IPR019749">
    <property type="entry name" value="Band_41_domain"/>
</dbReference>
<dbReference type="InterPro" id="IPR014352">
    <property type="entry name" value="FERM/acyl-CoA-bd_prot_sf"/>
</dbReference>
<dbReference type="FunFam" id="2.30.29.30:FF:000066">
    <property type="entry name" value="FERM and PDZ domain-containing protein 4"/>
    <property type="match status" value="1"/>
</dbReference>
<organism evidence="4 5">
    <name type="scientific">Perca flavescens</name>
    <name type="common">American yellow perch</name>
    <name type="synonym">Morone flavescens</name>
    <dbReference type="NCBI Taxonomy" id="8167"/>
    <lineage>
        <taxon>Eukaryota</taxon>
        <taxon>Metazoa</taxon>
        <taxon>Chordata</taxon>
        <taxon>Craniata</taxon>
        <taxon>Vertebrata</taxon>
        <taxon>Euteleostomi</taxon>
        <taxon>Actinopterygii</taxon>
        <taxon>Neopterygii</taxon>
        <taxon>Teleostei</taxon>
        <taxon>Neoteleostei</taxon>
        <taxon>Acanthomorphata</taxon>
        <taxon>Eupercaria</taxon>
        <taxon>Perciformes</taxon>
        <taxon>Percoidei</taxon>
        <taxon>Percidae</taxon>
        <taxon>Percinae</taxon>
        <taxon>Perca</taxon>
    </lineage>
</organism>
<evidence type="ECO:0000313" key="5">
    <source>
        <dbReference type="Proteomes" id="UP000295070"/>
    </source>
</evidence>
<dbReference type="CDD" id="cd14473">
    <property type="entry name" value="FERM_B-lobe"/>
    <property type="match status" value="1"/>
</dbReference>
<proteinExistence type="predicted"/>
<feature type="region of interest" description="Disordered" evidence="1">
    <location>
        <begin position="1316"/>
        <end position="1336"/>
    </location>
</feature>
<dbReference type="PANTHER" id="PTHR46221">
    <property type="entry name" value="FERM AND PDZ DOMAIN-CONTAINING PROTEIN FAMILY MEMBER"/>
    <property type="match status" value="1"/>
</dbReference>
<name>A0A484CXQ3_PERFV</name>
<feature type="region of interest" description="Disordered" evidence="1">
    <location>
        <begin position="803"/>
        <end position="823"/>
    </location>
</feature>
<gene>
    <name evidence="4" type="ORF">EPR50_G00109300</name>
</gene>
<dbReference type="SUPFAM" id="SSF47031">
    <property type="entry name" value="Second domain of FERM"/>
    <property type="match status" value="1"/>
</dbReference>
<feature type="compositionally biased region" description="Polar residues" evidence="1">
    <location>
        <begin position="1489"/>
        <end position="1513"/>
    </location>
</feature>
<feature type="region of interest" description="Disordered" evidence="1">
    <location>
        <begin position="291"/>
        <end position="334"/>
    </location>
</feature>
<dbReference type="PROSITE" id="PS50057">
    <property type="entry name" value="FERM_3"/>
    <property type="match status" value="1"/>
</dbReference>
<comment type="caution">
    <text evidence="4">The sequence shown here is derived from an EMBL/GenBank/DDBJ whole genome shotgun (WGS) entry which is preliminary data.</text>
</comment>
<dbReference type="SUPFAM" id="SSF50729">
    <property type="entry name" value="PH domain-like"/>
    <property type="match status" value="1"/>
</dbReference>
<feature type="region of interest" description="Disordered" evidence="1">
    <location>
        <begin position="1489"/>
        <end position="1522"/>
    </location>
</feature>
<keyword evidence="2" id="KW-0732">Signal</keyword>
<dbReference type="Gene3D" id="1.20.80.10">
    <property type="match status" value="1"/>
</dbReference>
<reference evidence="4 5" key="1">
    <citation type="submission" date="2019-01" db="EMBL/GenBank/DDBJ databases">
        <title>A chromosome-scale genome assembly of the yellow perch, Perca flavescens.</title>
        <authorList>
            <person name="Feron R."/>
            <person name="Morvezen R."/>
            <person name="Bestin A."/>
            <person name="Haffray P."/>
            <person name="Klopp C."/>
            <person name="Zahm M."/>
            <person name="Cabau C."/>
            <person name="Roques C."/>
            <person name="Donnadieu C."/>
            <person name="Bouchez O."/>
            <person name="Christie M."/>
            <person name="Larson W."/>
            <person name="Guiguen Y."/>
        </authorList>
    </citation>
    <scope>NUCLEOTIDE SEQUENCE [LARGE SCALE GENOMIC DNA]</scope>
    <source>
        <strain evidence="4">YP-PL-M2</strain>
        <tissue evidence="4">Blood</tissue>
    </source>
</reference>
<protein>
    <recommendedName>
        <fullName evidence="3">FERM domain-containing protein</fullName>
    </recommendedName>
</protein>
<dbReference type="InterPro" id="IPR041779">
    <property type="entry name" value="FRMPD1/3/4_FERM_C"/>
</dbReference>
<evidence type="ECO:0000256" key="1">
    <source>
        <dbReference type="SAM" id="MobiDB-lite"/>
    </source>
</evidence>
<dbReference type="SMART" id="SM00295">
    <property type="entry name" value="B41"/>
    <property type="match status" value="1"/>
</dbReference>
<dbReference type="Pfam" id="PF00373">
    <property type="entry name" value="FERM_M"/>
    <property type="match status" value="1"/>
</dbReference>
<feature type="domain" description="FERM" evidence="3">
    <location>
        <begin position="1"/>
        <end position="309"/>
    </location>
</feature>
<feature type="region of interest" description="Disordered" evidence="1">
    <location>
        <begin position="698"/>
        <end position="782"/>
    </location>
</feature>
<feature type="compositionally biased region" description="Pro residues" evidence="1">
    <location>
        <begin position="488"/>
        <end position="499"/>
    </location>
</feature>
<feature type="region of interest" description="Disordered" evidence="1">
    <location>
        <begin position="370"/>
        <end position="389"/>
    </location>
</feature>
<evidence type="ECO:0000256" key="2">
    <source>
        <dbReference type="SAM" id="SignalP"/>
    </source>
</evidence>
<dbReference type="PANTHER" id="PTHR46221:SF1">
    <property type="entry name" value="FERM AND PDZ DOMAIN-CONTAINING PROTEIN 3"/>
    <property type="match status" value="1"/>
</dbReference>
<feature type="signal peptide" evidence="2">
    <location>
        <begin position="1"/>
        <end position="16"/>
    </location>
</feature>
<feature type="compositionally biased region" description="Low complexity" evidence="1">
    <location>
        <begin position="756"/>
        <end position="767"/>
    </location>
</feature>
<feature type="region of interest" description="Disordered" evidence="1">
    <location>
        <begin position="462"/>
        <end position="519"/>
    </location>
</feature>
<feature type="chain" id="PRO_5019726116" description="FERM domain-containing protein" evidence="2">
    <location>
        <begin position="17"/>
        <end position="1522"/>
    </location>
</feature>
<dbReference type="EMBL" id="SCKG01000010">
    <property type="protein sequence ID" value="TDH07742.1"/>
    <property type="molecule type" value="Genomic_DNA"/>
</dbReference>
<feature type="region of interest" description="Disordered" evidence="1">
    <location>
        <begin position="1078"/>
        <end position="1145"/>
    </location>
</feature>
<dbReference type="InterPro" id="IPR019748">
    <property type="entry name" value="FERM_central"/>
</dbReference>
<dbReference type="CDD" id="cd13183">
    <property type="entry name" value="FERM_C_FRMPD1_FRMPD3_FRMPD4"/>
    <property type="match status" value="1"/>
</dbReference>
<dbReference type="STRING" id="8167.A0A484CXQ3"/>
<keyword evidence="5" id="KW-1185">Reference proteome</keyword>
<feature type="region of interest" description="Disordered" evidence="1">
    <location>
        <begin position="912"/>
        <end position="979"/>
    </location>
</feature>
<feature type="compositionally biased region" description="Acidic residues" evidence="1">
    <location>
        <begin position="1318"/>
        <end position="1333"/>
    </location>
</feature>
<dbReference type="InterPro" id="IPR035963">
    <property type="entry name" value="FERM_2"/>
</dbReference>
<dbReference type="InterPro" id="IPR011993">
    <property type="entry name" value="PH-like_dom_sf"/>
</dbReference>
<dbReference type="Proteomes" id="UP000295070">
    <property type="component" value="Chromosome 10"/>
</dbReference>
<evidence type="ECO:0000313" key="4">
    <source>
        <dbReference type="EMBL" id="TDH07742.1"/>
    </source>
</evidence>
<evidence type="ECO:0000259" key="3">
    <source>
        <dbReference type="PROSITE" id="PS50057"/>
    </source>
</evidence>